<evidence type="ECO:0008006" key="3">
    <source>
        <dbReference type="Google" id="ProtNLM"/>
    </source>
</evidence>
<reference evidence="1 2" key="1">
    <citation type="submission" date="2011-06" db="EMBL/GenBank/DDBJ databases">
        <title>Genomic sequence of Methylobacter tundripaludum SV96.</title>
        <authorList>
            <consortium name="US DOE Joint Genome Institute"/>
            <person name="Lucas S."/>
            <person name="Han J."/>
            <person name="Lapidus A."/>
            <person name="Cheng J.-F."/>
            <person name="Goodwin L."/>
            <person name="Pitluck S."/>
            <person name="Held B."/>
            <person name="Detter J.C."/>
            <person name="Han C."/>
            <person name="Tapia R."/>
            <person name="Land M."/>
            <person name="Hauser L."/>
            <person name="Kyrpides N."/>
            <person name="Ivanova N."/>
            <person name="Ovchinnikova G."/>
            <person name="Pagani I."/>
            <person name="Klotz M.G."/>
            <person name="Dispirito A.A."/>
            <person name="Murrell J.C."/>
            <person name="Dunfield P."/>
            <person name="Kalyuzhnaya M.G."/>
            <person name="Svenning M."/>
            <person name="Trotsenko Y.A."/>
            <person name="Stein L.Y."/>
            <person name="Woyke T."/>
        </authorList>
    </citation>
    <scope>NUCLEOTIDE SEQUENCE [LARGE SCALE GENOMIC DNA]</scope>
    <source>
        <strain evidence="2">ATCC BAA-1195 / DSM 17260 / SV96</strain>
    </source>
</reference>
<sequence>MAKGKPKKEFQEYISEPTNAHVGHEDYLSSPGTAFLKYTVEAKSAVDLCARKFPTKGNGDYQKDAHDSLQHIVSALLPAIMGHFETYQRYLFAGMFDASAYLEKFDIDAFFKKISKTTEIVIDPVRLSAHRGLGAESVGLVMADCLTGWHNPDRVNQYFDAYGLKRQLFSSDDCARLKVLWQLRHSIVHTGGTLTLPDSQKVSELTPHGDKKVVFENNFIYEVSRKLHPLVKHSTEGVGTPFKARLILGAPAEIMKKVTDLFSVTSSVSAWLRT</sequence>
<dbReference type="eggNOG" id="ENOG502Z9M9">
    <property type="taxonomic scope" value="Bacteria"/>
</dbReference>
<dbReference type="RefSeq" id="WP_006890196.1">
    <property type="nucleotide sequence ID" value="NZ_JH109152.1"/>
</dbReference>
<name>G3IS11_METTV</name>
<organism evidence="1 2">
    <name type="scientific">Methylobacter tundripaludum (strain ATCC BAA-1195 / DSM 17260 / SV96)</name>
    <dbReference type="NCBI Taxonomy" id="697282"/>
    <lineage>
        <taxon>Bacteria</taxon>
        <taxon>Pseudomonadati</taxon>
        <taxon>Pseudomonadota</taxon>
        <taxon>Gammaproteobacteria</taxon>
        <taxon>Methylococcales</taxon>
        <taxon>Methylococcaceae</taxon>
        <taxon>Methylobacter</taxon>
    </lineage>
</organism>
<dbReference type="EMBL" id="JH109152">
    <property type="protein sequence ID" value="EGW22222.1"/>
    <property type="molecule type" value="Genomic_DNA"/>
</dbReference>
<keyword evidence="2" id="KW-1185">Reference proteome</keyword>
<accession>G3IS11</accession>
<proteinExistence type="predicted"/>
<dbReference type="Proteomes" id="UP000004664">
    <property type="component" value="Unassembled WGS sequence"/>
</dbReference>
<dbReference type="OrthoDB" id="582412at2"/>
<evidence type="ECO:0000313" key="1">
    <source>
        <dbReference type="EMBL" id="EGW22222.1"/>
    </source>
</evidence>
<evidence type="ECO:0000313" key="2">
    <source>
        <dbReference type="Proteomes" id="UP000004664"/>
    </source>
</evidence>
<dbReference type="AlphaFoldDB" id="G3IS11"/>
<dbReference type="HOGENOM" id="CLU_1022796_0_0_6"/>
<protein>
    <recommendedName>
        <fullName evidence="3">RiboL-PSP-HEPN domain-containing protein</fullName>
    </recommendedName>
</protein>
<gene>
    <name evidence="1" type="ORF">Mettu_1024</name>
</gene>